<sequence>MLQPSAAVALAPHDSLRVSVVHHPGTALFCLLLDLLGMSGQGVPSALRAAVRSAVPAGDIGRLETLLRPYGLPECLVPLAGPDVPSGLEQLREQDLAEVSEQALRWTGTTHRAPTAPWSRLIDRPAPYVAAFARVFSAIWSAYTAVWQRAQPLLWRETERIGTAAVTGSLDVVLAALANPCWRVSGDTLYCPPLHTAQARVRQPYRRLVLTPLACGSDTHAISPGGPDGATLAYPAPGLALALAGAPPRPAGDPLTVLLGHARATILRLTVLTPTMAEIATALSCSSGTATYHCAFLESAGLLTRRRRGRQVRLHLTLRGEALLDLPA</sequence>
<dbReference type="EMBL" id="BMVX01000001">
    <property type="protein sequence ID" value="GGZ46324.1"/>
    <property type="molecule type" value="Genomic_DNA"/>
</dbReference>
<dbReference type="AlphaFoldDB" id="A0A5P2UEE2"/>
<dbReference type="SUPFAM" id="SSF46785">
    <property type="entry name" value="Winged helix' DNA-binding domain"/>
    <property type="match status" value="1"/>
</dbReference>
<reference evidence="1" key="1">
    <citation type="journal article" date="2014" name="Int. J. Syst. Evol. Microbiol.">
        <title>Complete genome sequence of Corynebacterium casei LMG S-19264T (=DSM 44701T), isolated from a smear-ripened cheese.</title>
        <authorList>
            <consortium name="US DOE Joint Genome Institute (JGI-PGF)"/>
            <person name="Walter F."/>
            <person name="Albersmeier A."/>
            <person name="Kalinowski J."/>
            <person name="Ruckert C."/>
        </authorList>
    </citation>
    <scope>NUCLEOTIDE SEQUENCE</scope>
    <source>
        <strain evidence="1">JCM 4834</strain>
    </source>
</reference>
<gene>
    <name evidence="2" type="ORF">CP968_02460</name>
    <name evidence="1" type="ORF">GCM10010371_01820</name>
</gene>
<evidence type="ECO:0008006" key="4">
    <source>
        <dbReference type="Google" id="ProtNLM"/>
    </source>
</evidence>
<dbReference type="OrthoDB" id="3569145at2"/>
<dbReference type="KEGG" id="ssub:CP968_02460"/>
<name>A0A5P2UEE2_9ACTN</name>
<accession>A0A5P2UEE2</accession>
<dbReference type="EMBL" id="CP023701">
    <property type="protein sequence ID" value="QEU77300.1"/>
    <property type="molecule type" value="Genomic_DNA"/>
</dbReference>
<protein>
    <recommendedName>
        <fullName evidence="4">ArsR family transcriptional regulator</fullName>
    </recommendedName>
</protein>
<dbReference type="Proteomes" id="UP000326831">
    <property type="component" value="Chromosome"/>
</dbReference>
<keyword evidence="3" id="KW-1185">Reference proteome</keyword>
<evidence type="ECO:0000313" key="3">
    <source>
        <dbReference type="Proteomes" id="UP000326831"/>
    </source>
</evidence>
<reference evidence="2 3" key="2">
    <citation type="submission" date="2017-09" db="EMBL/GenBank/DDBJ databases">
        <authorList>
            <person name="Lee N."/>
            <person name="Cho B.-K."/>
        </authorList>
    </citation>
    <scope>NUCLEOTIDE SEQUENCE [LARGE SCALE GENOMIC DNA]</scope>
    <source>
        <strain evidence="2 3">ATCC 27467</strain>
    </source>
</reference>
<proteinExistence type="predicted"/>
<dbReference type="Proteomes" id="UP000634660">
    <property type="component" value="Unassembled WGS sequence"/>
</dbReference>
<dbReference type="InterPro" id="IPR036388">
    <property type="entry name" value="WH-like_DNA-bd_sf"/>
</dbReference>
<dbReference type="Gene3D" id="1.10.10.10">
    <property type="entry name" value="Winged helix-like DNA-binding domain superfamily/Winged helix DNA-binding domain"/>
    <property type="match status" value="1"/>
</dbReference>
<dbReference type="InterPro" id="IPR036390">
    <property type="entry name" value="WH_DNA-bd_sf"/>
</dbReference>
<reference evidence="1" key="3">
    <citation type="submission" date="2020-09" db="EMBL/GenBank/DDBJ databases">
        <authorList>
            <person name="Sun Q."/>
            <person name="Ohkuma M."/>
        </authorList>
    </citation>
    <scope>NUCLEOTIDE SEQUENCE</scope>
    <source>
        <strain evidence="1">JCM 4834</strain>
    </source>
</reference>
<organism evidence="2 3">
    <name type="scientific">Streptomyces subrutilus</name>
    <dbReference type="NCBI Taxonomy" id="36818"/>
    <lineage>
        <taxon>Bacteria</taxon>
        <taxon>Bacillati</taxon>
        <taxon>Actinomycetota</taxon>
        <taxon>Actinomycetes</taxon>
        <taxon>Kitasatosporales</taxon>
        <taxon>Streptomycetaceae</taxon>
        <taxon>Streptomyces</taxon>
    </lineage>
</organism>
<dbReference type="RefSeq" id="WP_150516399.1">
    <property type="nucleotide sequence ID" value="NZ_BMVX01000001.1"/>
</dbReference>
<evidence type="ECO:0000313" key="2">
    <source>
        <dbReference type="EMBL" id="QEU77300.1"/>
    </source>
</evidence>
<evidence type="ECO:0000313" key="1">
    <source>
        <dbReference type="EMBL" id="GGZ46324.1"/>
    </source>
</evidence>